<feature type="transmembrane region" description="Helical" evidence="3">
    <location>
        <begin position="755"/>
        <end position="779"/>
    </location>
</feature>
<evidence type="ECO:0000256" key="1">
    <source>
        <dbReference type="ARBA" id="ARBA00022553"/>
    </source>
</evidence>
<organism evidence="5 6">
    <name type="scientific">Algoriphagus iocasae</name>
    <dbReference type="NCBI Taxonomy" id="1836499"/>
    <lineage>
        <taxon>Bacteria</taxon>
        <taxon>Pseudomonadati</taxon>
        <taxon>Bacteroidota</taxon>
        <taxon>Cytophagia</taxon>
        <taxon>Cytophagales</taxon>
        <taxon>Cyclobacteriaceae</taxon>
        <taxon>Algoriphagus</taxon>
    </lineage>
</organism>
<dbReference type="Gene3D" id="2.130.10.10">
    <property type="entry name" value="YVTN repeat-like/Quinoprotein amine dehydrogenase"/>
    <property type="match status" value="3"/>
</dbReference>
<comment type="caution">
    <text evidence="5">The sequence shown here is derived from an EMBL/GenBank/DDBJ whole genome shotgun (WGS) entry which is preliminary data.</text>
</comment>
<name>A0A841MLV3_9BACT</name>
<keyword evidence="1" id="KW-0597">Phosphoprotein</keyword>
<dbReference type="Pfam" id="PF07494">
    <property type="entry name" value="Reg_prop"/>
    <property type="match status" value="3"/>
</dbReference>
<dbReference type="SUPFAM" id="SSF63829">
    <property type="entry name" value="Calcium-dependent phosphotriesterase"/>
    <property type="match status" value="2"/>
</dbReference>
<feature type="coiled-coil region" evidence="2">
    <location>
        <begin position="854"/>
        <end position="881"/>
    </location>
</feature>
<dbReference type="InterPro" id="IPR011123">
    <property type="entry name" value="Y_Y_Y"/>
</dbReference>
<keyword evidence="3" id="KW-1133">Transmembrane helix</keyword>
<evidence type="ECO:0000256" key="2">
    <source>
        <dbReference type="SAM" id="Coils"/>
    </source>
</evidence>
<keyword evidence="6" id="KW-1185">Reference proteome</keyword>
<keyword evidence="3" id="KW-0472">Membrane</keyword>
<keyword evidence="2" id="KW-0175">Coiled coil</keyword>
<proteinExistence type="predicted"/>
<dbReference type="Pfam" id="PF07495">
    <property type="entry name" value="Y_Y_Y"/>
    <property type="match status" value="1"/>
</dbReference>
<dbReference type="GO" id="GO:0000155">
    <property type="term" value="F:phosphorelay sensor kinase activity"/>
    <property type="evidence" value="ECO:0007669"/>
    <property type="project" value="TreeGrafter"/>
</dbReference>
<evidence type="ECO:0000313" key="6">
    <source>
        <dbReference type="Proteomes" id="UP000588604"/>
    </source>
</evidence>
<dbReference type="InterPro" id="IPR011110">
    <property type="entry name" value="Reg_prop"/>
</dbReference>
<gene>
    <name evidence="5" type="ORF">FHS59_003506</name>
</gene>
<evidence type="ECO:0000259" key="4">
    <source>
        <dbReference type="Pfam" id="PF07495"/>
    </source>
</evidence>
<accession>A0A841MLV3</accession>
<dbReference type="InterPro" id="IPR013783">
    <property type="entry name" value="Ig-like_fold"/>
</dbReference>
<protein>
    <submittedName>
        <fullName evidence="5">Ligand-binding sensor domain-containing protein</fullName>
    </submittedName>
</protein>
<dbReference type="EMBL" id="JACIJO010000003">
    <property type="protein sequence ID" value="MBB6327863.1"/>
    <property type="molecule type" value="Genomic_DNA"/>
</dbReference>
<dbReference type="AlphaFoldDB" id="A0A841MLV3"/>
<reference evidence="5 6" key="1">
    <citation type="submission" date="2020-08" db="EMBL/GenBank/DDBJ databases">
        <title>Genomic Encyclopedia of Type Strains, Phase IV (KMG-IV): sequencing the most valuable type-strain genomes for metagenomic binning, comparative biology and taxonomic classification.</title>
        <authorList>
            <person name="Goeker M."/>
        </authorList>
    </citation>
    <scope>NUCLEOTIDE SEQUENCE [LARGE SCALE GENOMIC DNA]</scope>
    <source>
        <strain evidence="5 6">DSM 102044</strain>
    </source>
</reference>
<dbReference type="InterPro" id="IPR015943">
    <property type="entry name" value="WD40/YVTN_repeat-like_dom_sf"/>
</dbReference>
<dbReference type="PANTHER" id="PTHR43547">
    <property type="entry name" value="TWO-COMPONENT HISTIDINE KINASE"/>
    <property type="match status" value="1"/>
</dbReference>
<dbReference type="RefSeq" id="WP_184496612.1">
    <property type="nucleotide sequence ID" value="NZ_JACIJO010000003.1"/>
</dbReference>
<keyword evidence="3" id="KW-0812">Transmembrane</keyword>
<dbReference type="PANTHER" id="PTHR43547:SF2">
    <property type="entry name" value="HYBRID SIGNAL TRANSDUCTION HISTIDINE KINASE C"/>
    <property type="match status" value="1"/>
</dbReference>
<evidence type="ECO:0000256" key="3">
    <source>
        <dbReference type="SAM" id="Phobius"/>
    </source>
</evidence>
<evidence type="ECO:0000313" key="5">
    <source>
        <dbReference type="EMBL" id="MBB6327863.1"/>
    </source>
</evidence>
<sequence length="894" mass="102092">MRKAELRYFFFFLASIFLICQPEKHAFSQSQAGIIDGSEIAQNYVMEIWDNSKGLPQNAVFAMEKDNYGYLWVATEEGLVRFDGKTPKVFDEENYPEMLEQTYYIFFKTEGGIWASGDRSIVLIDKNIKTVIDATEIADKTWIRAIAENGNGGLLVGNQKGEIFSWDEGTFSPLPYWNPETQSEILGFYPLGNSIILVGTTKGIYELNLESSQAKLVTEQDFTAQKIFGNGDNLFVYSQDKGIFRIKEDYKLDQVYTFEQSIGVNSSSLIVDSENNIWAGSLENGLIKMSEGNISKVIYPELQTYTVRKIIKENNNLYLGTLGKGLAIVRPAKIKQLNLGLLEQKNIKPIYQAGDSSIWIGTKSDGLYQIKKGKLNSWNDQNGLLQNRVNTIGAANGKVYVGSIAGISIIDQESGKITGYLTKENGLKSNYIYAIYRDSKNWLWILTRYGGIHYLDENGIFHPIELPEKFTSTGFISILELQNKQILIGSISQGFFRFENDKLIESQNLPLTPGEDLIYSMYEDNAGDLWFATHGGIVLYHQGNFKILRKHNGLKSRSVFTIISDGKSGVWTTNNFGVQYFPNSELDKFKTSGEEDFHIANNFYNESHGMPNSEANGLIFPSAIKDFSERIWIPTVEGVGIIQSPSMYEEQSSGYLFIWDNLLVGDQKIDIENEVVIPRGERMFQISFSLIDFDNPDQYSLYYRINQNSEQWQPINEQRLLNFTGLKPGRYTLEVKIHRHGNLEQIYSLPIQVKAIWFETIAFKIFVLLAFGVLIYFMMKYYSNMRMKRKLESMVSQRTFELSNANEQLKKALSEIENKNKVLLDITWYQSHLVRGPLTKAMGIAQVLNQFSNYQEIGLSKEELEQELLETLEQLDQMVRETHSMSENIKNNEA</sequence>
<dbReference type="Proteomes" id="UP000588604">
    <property type="component" value="Unassembled WGS sequence"/>
</dbReference>
<feature type="coiled-coil region" evidence="2">
    <location>
        <begin position="799"/>
        <end position="826"/>
    </location>
</feature>
<dbReference type="Gene3D" id="2.60.40.10">
    <property type="entry name" value="Immunoglobulins"/>
    <property type="match status" value="1"/>
</dbReference>
<feature type="domain" description="Two component regulator three Y" evidence="4">
    <location>
        <begin position="692"/>
        <end position="753"/>
    </location>
</feature>